<dbReference type="EC" id="2.4.-.-" evidence="3"/>
<reference evidence="3" key="1">
    <citation type="submission" date="2021-05" db="EMBL/GenBank/DDBJ databases">
        <authorList>
            <person name="Pietrasiak N."/>
            <person name="Ward R."/>
            <person name="Stajich J.E."/>
            <person name="Kurbessoian T."/>
        </authorList>
    </citation>
    <scope>NUCLEOTIDE SEQUENCE</scope>
    <source>
        <strain evidence="3">GSE-NOS-MK-12-04C</strain>
    </source>
</reference>
<dbReference type="Pfam" id="PF13439">
    <property type="entry name" value="Glyco_transf_4"/>
    <property type="match status" value="1"/>
</dbReference>
<proteinExistence type="predicted"/>
<feature type="domain" description="Glycosyltransferase subfamily 4-like N-terminal" evidence="2">
    <location>
        <begin position="20"/>
        <end position="200"/>
    </location>
</feature>
<dbReference type="EMBL" id="JAHHGZ010000013">
    <property type="protein sequence ID" value="MBW4668530.1"/>
    <property type="molecule type" value="Genomic_DNA"/>
</dbReference>
<sequence length="386" mass="42897">MRILTVHNYYQQVGGEDTVFSTESDLLESYGHEVRRYTVHNDKVEQMNAFSLATATLWNGKIYQELREIIRDFRPQVAHFHNTFPLISPAAFYAAKAEGVLVVQTLHNYRLLCPNGLFFRDGKVCEDCLGQPVHWQGVKNACYRDSQIASGAVATMTKLHELLGTWTKVVDILIANSHFALDKFIQGGLPKEKLEFKPNFLHPAPQPGKGEEGYALFVGRLAPEKGTGTLLAAWERLGGKIPLKIVGDGPLAAKVTEAAQQIPGVEWLGRKPLKEVYELMGKAAFLVFPSEWYETFGLVAIEALAKGTPVIAANIGAIAELIDHNRTGLLFSPGDAVDLALKVESLLLNPKKLADMRQQARAEFEAKYTAVENYRRLMEIYAKSAK</sequence>
<evidence type="ECO:0000313" key="3">
    <source>
        <dbReference type="EMBL" id="MBW4668530.1"/>
    </source>
</evidence>
<evidence type="ECO:0000313" key="4">
    <source>
        <dbReference type="Proteomes" id="UP000729701"/>
    </source>
</evidence>
<dbReference type="Pfam" id="PF00534">
    <property type="entry name" value="Glycos_transf_1"/>
    <property type="match status" value="1"/>
</dbReference>
<organism evidence="3 4">
    <name type="scientific">Cyanomargarita calcarea GSE-NOS-MK-12-04C</name>
    <dbReference type="NCBI Taxonomy" id="2839659"/>
    <lineage>
        <taxon>Bacteria</taxon>
        <taxon>Bacillati</taxon>
        <taxon>Cyanobacteriota</taxon>
        <taxon>Cyanophyceae</taxon>
        <taxon>Nostocales</taxon>
        <taxon>Cyanomargaritaceae</taxon>
        <taxon>Cyanomargarita</taxon>
    </lineage>
</organism>
<dbReference type="Gene3D" id="3.40.50.2000">
    <property type="entry name" value="Glycogen Phosphorylase B"/>
    <property type="match status" value="2"/>
</dbReference>
<reference evidence="3" key="2">
    <citation type="journal article" date="2022" name="Microbiol. Resour. Announc.">
        <title>Metagenome Sequencing to Explore Phylogenomics of Terrestrial Cyanobacteria.</title>
        <authorList>
            <person name="Ward R.D."/>
            <person name="Stajich J.E."/>
            <person name="Johansen J.R."/>
            <person name="Huntemann M."/>
            <person name="Clum A."/>
            <person name="Foster B."/>
            <person name="Foster B."/>
            <person name="Roux S."/>
            <person name="Palaniappan K."/>
            <person name="Varghese N."/>
            <person name="Mukherjee S."/>
            <person name="Reddy T.B.K."/>
            <person name="Daum C."/>
            <person name="Copeland A."/>
            <person name="Chen I.A."/>
            <person name="Ivanova N.N."/>
            <person name="Kyrpides N.C."/>
            <person name="Shapiro N."/>
            <person name="Eloe-Fadrosh E.A."/>
            <person name="Pietrasiak N."/>
        </authorList>
    </citation>
    <scope>NUCLEOTIDE SEQUENCE</scope>
    <source>
        <strain evidence="3">GSE-NOS-MK-12-04C</strain>
    </source>
</reference>
<dbReference type="InterPro" id="IPR028098">
    <property type="entry name" value="Glyco_trans_4-like_N"/>
</dbReference>
<keyword evidence="3" id="KW-0808">Transferase</keyword>
<evidence type="ECO:0000259" key="2">
    <source>
        <dbReference type="Pfam" id="PF13439"/>
    </source>
</evidence>
<dbReference type="InterPro" id="IPR001296">
    <property type="entry name" value="Glyco_trans_1"/>
</dbReference>
<comment type="caution">
    <text evidence="3">The sequence shown here is derived from an EMBL/GenBank/DDBJ whole genome shotgun (WGS) entry which is preliminary data.</text>
</comment>
<evidence type="ECO:0000259" key="1">
    <source>
        <dbReference type="Pfam" id="PF00534"/>
    </source>
</evidence>
<keyword evidence="3" id="KW-0328">Glycosyltransferase</keyword>
<dbReference type="PANTHER" id="PTHR45947">
    <property type="entry name" value="SULFOQUINOVOSYL TRANSFERASE SQD2"/>
    <property type="match status" value="1"/>
</dbReference>
<name>A0A951QPV6_9CYAN</name>
<dbReference type="AlphaFoldDB" id="A0A951QPV6"/>
<dbReference type="InterPro" id="IPR050194">
    <property type="entry name" value="Glycosyltransferase_grp1"/>
</dbReference>
<gene>
    <name evidence="3" type="ORF">KME60_14155</name>
</gene>
<dbReference type="PANTHER" id="PTHR45947:SF13">
    <property type="entry name" value="TRANSFERASE"/>
    <property type="match status" value="1"/>
</dbReference>
<accession>A0A951QPV6</accession>
<feature type="domain" description="Glycosyl transferase family 1" evidence="1">
    <location>
        <begin position="209"/>
        <end position="362"/>
    </location>
</feature>
<dbReference type="SUPFAM" id="SSF53756">
    <property type="entry name" value="UDP-Glycosyltransferase/glycogen phosphorylase"/>
    <property type="match status" value="1"/>
</dbReference>
<dbReference type="GO" id="GO:0016757">
    <property type="term" value="F:glycosyltransferase activity"/>
    <property type="evidence" value="ECO:0007669"/>
    <property type="project" value="UniProtKB-KW"/>
</dbReference>
<protein>
    <submittedName>
        <fullName evidence="3">Glycosyltransferase</fullName>
        <ecNumber evidence="3">2.4.-.-</ecNumber>
    </submittedName>
</protein>
<dbReference type="Proteomes" id="UP000729701">
    <property type="component" value="Unassembled WGS sequence"/>
</dbReference>